<proteinExistence type="inferred from homology"/>
<reference evidence="3 4" key="1">
    <citation type="submission" date="2015-09" db="EMBL/GenBank/DDBJ databases">
        <title>Draft genome of a European isolate of the apple canker pathogen Neonectria ditissima.</title>
        <authorList>
            <person name="Gomez-Cortecero A."/>
            <person name="Harrison R.J."/>
            <person name="Armitage A.D."/>
        </authorList>
    </citation>
    <scope>NUCLEOTIDE SEQUENCE [LARGE SCALE GENOMIC DNA]</scope>
    <source>
        <strain evidence="3 4">R09/05</strain>
    </source>
</reference>
<dbReference type="PANTHER" id="PTHR12184">
    <property type="entry name" value="UBIQUINOL-CYTOCHROME C REDUCTASE COMPLEX ASSEMBLY FACTOR 1 FAMILY MEMBER"/>
    <property type="match status" value="1"/>
</dbReference>
<dbReference type="Proteomes" id="UP000050424">
    <property type="component" value="Unassembled WGS sequence"/>
</dbReference>
<dbReference type="Pfam" id="PF03981">
    <property type="entry name" value="Ubiq_cyt_C_chap"/>
    <property type="match status" value="1"/>
</dbReference>
<dbReference type="AlphaFoldDB" id="A0A0P7AS52"/>
<protein>
    <recommendedName>
        <fullName evidence="2">Ubiquinol-cytochrome c chaperone domain-containing protein</fullName>
    </recommendedName>
</protein>
<feature type="domain" description="Ubiquinol-cytochrome c chaperone" evidence="2">
    <location>
        <begin position="122"/>
        <end position="261"/>
    </location>
</feature>
<organism evidence="3 4">
    <name type="scientific">Neonectria ditissima</name>
    <dbReference type="NCBI Taxonomy" id="78410"/>
    <lineage>
        <taxon>Eukaryota</taxon>
        <taxon>Fungi</taxon>
        <taxon>Dikarya</taxon>
        <taxon>Ascomycota</taxon>
        <taxon>Pezizomycotina</taxon>
        <taxon>Sordariomycetes</taxon>
        <taxon>Hypocreomycetidae</taxon>
        <taxon>Hypocreales</taxon>
        <taxon>Nectriaceae</taxon>
        <taxon>Neonectria</taxon>
    </lineage>
</organism>
<dbReference type="InterPro" id="IPR021150">
    <property type="entry name" value="Ubiq_cyt_c_chap"/>
</dbReference>
<sequence>MSMACETCRAQTRTFVRAAIRASASRAAAAPKSFLPPARAPVSIPVRHFSRTASRNLLKGLSSAVAEPYRVLGATEQLFKATAKAADYHITEKERKDENVTLAEDGEEVGTSVNPDNAWHGKFKLPPTFSTWSHVTMLHLYLINARIRCFDRDSFHNWQHQLTDHFFFECEKKMHIDHHITSSALRQRYLKDIFVQWRGLLLAYDEGLFKGDAILASAVWRNLFKGSPDVDPRTLVAIVGWMRSSLMRLEAINDNMLAAQAPKILARPVDAFWDPQTSGQPGEAAAAAATGLGRRPVQAKAAAADVRPTATPKVSVN</sequence>
<evidence type="ECO:0000256" key="1">
    <source>
        <dbReference type="ARBA" id="ARBA00006407"/>
    </source>
</evidence>
<dbReference type="InterPro" id="IPR007129">
    <property type="entry name" value="Ubiqinol_cyt_c_chaperone_CPB3"/>
</dbReference>
<dbReference type="GO" id="GO:0034551">
    <property type="term" value="P:mitochondrial respiratory chain complex III assembly"/>
    <property type="evidence" value="ECO:0007669"/>
    <property type="project" value="TreeGrafter"/>
</dbReference>
<name>A0A0P7AS52_9HYPO</name>
<dbReference type="OrthoDB" id="10253878at2759"/>
<evidence type="ECO:0000313" key="3">
    <source>
        <dbReference type="EMBL" id="KPM37307.1"/>
    </source>
</evidence>
<evidence type="ECO:0000313" key="4">
    <source>
        <dbReference type="Proteomes" id="UP000050424"/>
    </source>
</evidence>
<comment type="caution">
    <text evidence="3">The sequence shown here is derived from an EMBL/GenBank/DDBJ whole genome shotgun (WGS) entry which is preliminary data.</text>
</comment>
<comment type="similarity">
    <text evidence="1">Belongs to the CBP3 family.</text>
</comment>
<accession>A0A0P7AS52</accession>
<dbReference type="EMBL" id="LKCW01000170">
    <property type="protein sequence ID" value="KPM37307.1"/>
    <property type="molecule type" value="Genomic_DNA"/>
</dbReference>
<dbReference type="STRING" id="78410.A0A0P7AS52"/>
<dbReference type="GO" id="GO:0005739">
    <property type="term" value="C:mitochondrion"/>
    <property type="evidence" value="ECO:0007669"/>
    <property type="project" value="TreeGrafter"/>
</dbReference>
<keyword evidence="4" id="KW-1185">Reference proteome</keyword>
<gene>
    <name evidence="3" type="ORF">AK830_g9254</name>
</gene>
<evidence type="ECO:0000259" key="2">
    <source>
        <dbReference type="Pfam" id="PF03981"/>
    </source>
</evidence>
<dbReference type="PANTHER" id="PTHR12184:SF1">
    <property type="entry name" value="UBIQUINOL-CYTOCHROME-C REDUCTASE COMPLEX ASSEMBLY FACTOR 1"/>
    <property type="match status" value="1"/>
</dbReference>